<evidence type="ECO:0000313" key="13">
    <source>
        <dbReference type="Proteomes" id="UP001157161"/>
    </source>
</evidence>
<evidence type="ECO:0000256" key="5">
    <source>
        <dbReference type="ARBA" id="ARBA00022833"/>
    </source>
</evidence>
<evidence type="ECO:0000256" key="4">
    <source>
        <dbReference type="ARBA" id="ARBA00022801"/>
    </source>
</evidence>
<feature type="chain" id="PRO_5041265899" description="Zinc carboxypeptidase" evidence="9">
    <location>
        <begin position="29"/>
        <end position="1053"/>
    </location>
</feature>
<keyword evidence="13" id="KW-1185">Reference proteome</keyword>
<evidence type="ECO:0000256" key="2">
    <source>
        <dbReference type="ARBA" id="ARBA00005988"/>
    </source>
</evidence>
<dbReference type="GO" id="GO:0004181">
    <property type="term" value="F:metallocarboxypeptidase activity"/>
    <property type="evidence" value="ECO:0007669"/>
    <property type="project" value="InterPro"/>
</dbReference>
<dbReference type="SUPFAM" id="SSF53187">
    <property type="entry name" value="Zn-dependent exopeptidases"/>
    <property type="match status" value="1"/>
</dbReference>
<feature type="domain" description="Peptidase M14" evidence="11">
    <location>
        <begin position="59"/>
        <end position="370"/>
    </location>
</feature>
<dbReference type="PROSITE" id="PS52035">
    <property type="entry name" value="PEPTIDASE_M14"/>
    <property type="match status" value="1"/>
</dbReference>
<dbReference type="InterPro" id="IPR000834">
    <property type="entry name" value="Peptidase_M14"/>
</dbReference>
<name>A0AA37UVH8_9MICO</name>
<evidence type="ECO:0000313" key="12">
    <source>
        <dbReference type="EMBL" id="GMA31077.1"/>
    </source>
</evidence>
<dbReference type="RefSeq" id="WP_284249930.1">
    <property type="nucleotide sequence ID" value="NZ_BSUM01000001.1"/>
</dbReference>
<reference evidence="12" key="2">
    <citation type="submission" date="2023-02" db="EMBL/GenBank/DDBJ databases">
        <authorList>
            <person name="Sun Q."/>
            <person name="Mori K."/>
        </authorList>
    </citation>
    <scope>NUCLEOTIDE SEQUENCE</scope>
    <source>
        <strain evidence="12">NBRC 112290</strain>
    </source>
</reference>
<evidence type="ECO:0000256" key="8">
    <source>
        <dbReference type="SAM" id="MobiDB-lite"/>
    </source>
</evidence>
<evidence type="ECO:0000256" key="6">
    <source>
        <dbReference type="ARBA" id="ARBA00023049"/>
    </source>
</evidence>
<dbReference type="InterPro" id="IPR001119">
    <property type="entry name" value="SLH_dom"/>
</dbReference>
<dbReference type="PROSITE" id="PS51272">
    <property type="entry name" value="SLH"/>
    <property type="match status" value="3"/>
</dbReference>
<feature type="active site" description="Proton donor/acceptor" evidence="7">
    <location>
        <position position="338"/>
    </location>
</feature>
<dbReference type="Gene3D" id="3.40.630.10">
    <property type="entry name" value="Zn peptidases"/>
    <property type="match status" value="1"/>
</dbReference>
<keyword evidence="6" id="KW-0482">Metalloprotease</keyword>
<dbReference type="Pfam" id="PF00246">
    <property type="entry name" value="Peptidase_M14"/>
    <property type="match status" value="1"/>
</dbReference>
<evidence type="ECO:0000256" key="7">
    <source>
        <dbReference type="PROSITE-ProRule" id="PRU01379"/>
    </source>
</evidence>
<reference evidence="12" key="1">
    <citation type="journal article" date="2014" name="Int. J. Syst. Evol. Microbiol.">
        <title>Complete genome sequence of Corynebacterium casei LMG S-19264T (=DSM 44701T), isolated from a smear-ripened cheese.</title>
        <authorList>
            <consortium name="US DOE Joint Genome Institute (JGI-PGF)"/>
            <person name="Walter F."/>
            <person name="Albersmeier A."/>
            <person name="Kalinowski J."/>
            <person name="Ruckert C."/>
        </authorList>
    </citation>
    <scope>NUCLEOTIDE SEQUENCE</scope>
    <source>
        <strain evidence="12">NBRC 112290</strain>
    </source>
</reference>
<dbReference type="PANTHER" id="PTHR11705:SF143">
    <property type="entry name" value="SLL0236 PROTEIN"/>
    <property type="match status" value="1"/>
</dbReference>
<organism evidence="12 13">
    <name type="scientific">Litorihabitans aurantiacus</name>
    <dbReference type="NCBI Taxonomy" id="1930061"/>
    <lineage>
        <taxon>Bacteria</taxon>
        <taxon>Bacillati</taxon>
        <taxon>Actinomycetota</taxon>
        <taxon>Actinomycetes</taxon>
        <taxon>Micrococcales</taxon>
        <taxon>Beutenbergiaceae</taxon>
        <taxon>Litorihabitans</taxon>
    </lineage>
</organism>
<sequence length="1053" mass="111993">MNRRILGAGLTLASITALALAPTAIATAAPVPISGTVTTAALPDDDGLPYPRQTPLPPQPFDPADRSIARGAIPFHEIAPRVNGWLGSEYVSAEIVGESTQGRPFYLVTITAPETAEQSAQQDAWRDAIKHDSAAAATDAALAAGYKKPIWFNNNIHGNEWDGTDAAISYVEDLLDRLDAGDPEALELVEGSRLYVTLSNNPDGRVNGTRATALGLDPNRDFITNTTPETAVVRDLTADIQPLFFIDMHGYTNYLQVEPTGPPQGENYDHDLLMPHAYAAALQIEQDYLAEFSGSGFPLYNGGIRIPYRDTPSGWDGFPPIFTAQYVQFQGAISYTVELGPGRTNPANPTEDARRLEHNREVGHQVLDSTLDYIQANEAELIENQIEIFRRGAAGEPLREIPANPDPANYPGPDQWAALWDEADVTGTEFPRAYLIPAGERQSSRTDAARLVEQLLAHGVEVQRTQAATTVDGVDYPAGTYLVDMHQPLRGLANVLLADGSDITDKVPTMYDISAWSLGRLWGATVDRIGDTGDPALAVATTPVDGVELTSQVADSAYLALRLEGVAEVRVLNALLNAGVPISSVGDGTYVIDPSGRTAAVALASEFGVDLAATDGDLPDGAAGVSALRVGYTGSNGSGDTFLALSQMGFVDPVFVNNTFTDYDAIDVLYLGSNLAFNTSEAQVAGRTALEAYLARGGGLVGASGPVTTVGTTFGVFDATRVTGRSDANGIVEVDTTTDGLLSGTSEPAAFFSSPSYFTGLGENVRVEQTWGTYLAGHWRSATNAATPVPVPGPVEFAGQPSVISAVGESGSRAVAFATSPLYRTHPTGAYPDVATALLWAGPEGEGVSPPTGVSFVDVTPSTQFYEEISWLAQNRISTGWELEDGTREFRPVTPVARDAMAAFLYRLAGSPDFEDPTTSPFTDVSTDNQFFTEIAWLAESGISTGWVQADGSAQFRPLEPIARDAMAAFLYRFGDLQGKVDGAPAPATSPFADVSTDNQFYAEIAWLAENGIATGWDGAGNDGTRVFRPLSPVNRDAMAAFMFRLHHLGQDV</sequence>
<evidence type="ECO:0000259" key="10">
    <source>
        <dbReference type="PROSITE" id="PS51272"/>
    </source>
</evidence>
<dbReference type="GO" id="GO:0008270">
    <property type="term" value="F:zinc ion binding"/>
    <property type="evidence" value="ECO:0007669"/>
    <property type="project" value="InterPro"/>
</dbReference>
<keyword evidence="5" id="KW-0862">Zinc</keyword>
<evidence type="ECO:0000256" key="1">
    <source>
        <dbReference type="ARBA" id="ARBA00001947"/>
    </source>
</evidence>
<comment type="caution">
    <text evidence="12">The sequence shown here is derived from an EMBL/GenBank/DDBJ whole genome shotgun (WGS) entry which is preliminary data.</text>
</comment>
<protein>
    <recommendedName>
        <fullName evidence="14">Zinc carboxypeptidase</fullName>
    </recommendedName>
</protein>
<keyword evidence="9" id="KW-0732">Signal</keyword>
<accession>A0AA37UVH8</accession>
<feature type="domain" description="SLH" evidence="10">
    <location>
        <begin position="852"/>
        <end position="917"/>
    </location>
</feature>
<feature type="signal peptide" evidence="9">
    <location>
        <begin position="1"/>
        <end position="28"/>
    </location>
</feature>
<dbReference type="GO" id="GO:0005615">
    <property type="term" value="C:extracellular space"/>
    <property type="evidence" value="ECO:0007669"/>
    <property type="project" value="TreeGrafter"/>
</dbReference>
<dbReference type="AlphaFoldDB" id="A0AA37UVH8"/>
<keyword evidence="3" id="KW-0645">Protease</keyword>
<dbReference type="PANTHER" id="PTHR11705">
    <property type="entry name" value="PROTEASE FAMILY M14 CARBOXYPEPTIDASE A,B"/>
    <property type="match status" value="1"/>
</dbReference>
<feature type="region of interest" description="Disordered" evidence="8">
    <location>
        <begin position="40"/>
        <end position="65"/>
    </location>
</feature>
<evidence type="ECO:0000259" key="11">
    <source>
        <dbReference type="PROSITE" id="PS52035"/>
    </source>
</evidence>
<comment type="cofactor">
    <cofactor evidence="1">
        <name>Zn(2+)</name>
        <dbReference type="ChEBI" id="CHEBI:29105"/>
    </cofactor>
</comment>
<feature type="domain" description="SLH" evidence="10">
    <location>
        <begin position="918"/>
        <end position="985"/>
    </location>
</feature>
<gene>
    <name evidence="12" type="ORF">GCM10025875_10690</name>
</gene>
<dbReference type="GO" id="GO:0006508">
    <property type="term" value="P:proteolysis"/>
    <property type="evidence" value="ECO:0007669"/>
    <property type="project" value="UniProtKB-KW"/>
</dbReference>
<proteinExistence type="inferred from homology"/>
<feature type="compositionally biased region" description="Pro residues" evidence="8">
    <location>
        <begin position="52"/>
        <end position="61"/>
    </location>
</feature>
<dbReference type="Proteomes" id="UP001157161">
    <property type="component" value="Unassembled WGS sequence"/>
</dbReference>
<feature type="domain" description="SLH" evidence="10">
    <location>
        <begin position="988"/>
        <end position="1053"/>
    </location>
</feature>
<dbReference type="EMBL" id="BSUM01000001">
    <property type="protein sequence ID" value="GMA31077.1"/>
    <property type="molecule type" value="Genomic_DNA"/>
</dbReference>
<evidence type="ECO:0008006" key="14">
    <source>
        <dbReference type="Google" id="ProtNLM"/>
    </source>
</evidence>
<comment type="similarity">
    <text evidence="2 7">Belongs to the peptidase M14 family.</text>
</comment>
<dbReference type="SMART" id="SM00631">
    <property type="entry name" value="Zn_pept"/>
    <property type="match status" value="1"/>
</dbReference>
<evidence type="ECO:0000256" key="9">
    <source>
        <dbReference type="SAM" id="SignalP"/>
    </source>
</evidence>
<evidence type="ECO:0000256" key="3">
    <source>
        <dbReference type="ARBA" id="ARBA00022670"/>
    </source>
</evidence>
<keyword evidence="4" id="KW-0378">Hydrolase</keyword>